<evidence type="ECO:0000256" key="1">
    <source>
        <dbReference type="ARBA" id="ARBA00004123"/>
    </source>
</evidence>
<evidence type="ECO:0000259" key="9">
    <source>
        <dbReference type="PROSITE" id="PS51054"/>
    </source>
</evidence>
<name>A0A6P4ZEI2_BRABE</name>
<feature type="domain" description="Orange" evidence="9">
    <location>
        <begin position="89"/>
        <end position="120"/>
    </location>
</feature>
<evidence type="ECO:0000313" key="10">
    <source>
        <dbReference type="Proteomes" id="UP000515135"/>
    </source>
</evidence>
<dbReference type="InterPro" id="IPR050370">
    <property type="entry name" value="HES_HEY"/>
</dbReference>
<keyword evidence="5" id="KW-0804">Transcription</keyword>
<keyword evidence="6" id="KW-0539">Nucleus</keyword>
<feature type="domain" description="BHLH" evidence="8">
    <location>
        <begin position="13"/>
        <end position="70"/>
    </location>
</feature>
<sequence length="286" mass="30621">MPKEKDAAISSERRKSSKPIMEKRRRARINESLNQLKTLILDAQKKDSSRQNKLEKADILEMTVRYFRDMRRHQLALSVSADPNTHGRYRAGFNHCTTEVSRFTEGMVDPPVRQRLLGHLAGLSQTVEDAEVNPGPAPSPPVPPVQSASATTVSVAGAIPVVSPKVQLTPCPGAGIQSTMYAGGIPVVPGQVSGGEPVVVLLPSQAFPGGQVPSHVIPVYANATLLTPQPGTQLYGHGSTTTVPPQSPTPQNGHVATGETPGTPAQNSAHCPGHLIIQSEKMWRPW</sequence>
<dbReference type="InterPro" id="IPR011598">
    <property type="entry name" value="bHLH_dom"/>
</dbReference>
<gene>
    <name evidence="11" type="primary">LOC109472675</name>
</gene>
<evidence type="ECO:0000256" key="6">
    <source>
        <dbReference type="ARBA" id="ARBA00023242"/>
    </source>
</evidence>
<dbReference type="InterPro" id="IPR036638">
    <property type="entry name" value="HLH_DNA-bd_sf"/>
</dbReference>
<dbReference type="Gene3D" id="6.10.250.980">
    <property type="match status" value="1"/>
</dbReference>
<dbReference type="Gene3D" id="4.10.280.10">
    <property type="entry name" value="Helix-loop-helix DNA-binding domain"/>
    <property type="match status" value="1"/>
</dbReference>
<proteinExistence type="predicted"/>
<evidence type="ECO:0000256" key="3">
    <source>
        <dbReference type="ARBA" id="ARBA00023015"/>
    </source>
</evidence>
<dbReference type="GO" id="GO:0003677">
    <property type="term" value="F:DNA binding"/>
    <property type="evidence" value="ECO:0007669"/>
    <property type="project" value="UniProtKB-KW"/>
</dbReference>
<dbReference type="GO" id="GO:0046983">
    <property type="term" value="F:protein dimerization activity"/>
    <property type="evidence" value="ECO:0007669"/>
    <property type="project" value="InterPro"/>
</dbReference>
<evidence type="ECO:0000256" key="7">
    <source>
        <dbReference type="SAM" id="MobiDB-lite"/>
    </source>
</evidence>
<dbReference type="GeneID" id="109472675"/>
<dbReference type="SMART" id="SM00353">
    <property type="entry name" value="HLH"/>
    <property type="match status" value="1"/>
</dbReference>
<protein>
    <submittedName>
        <fullName evidence="11">Transcription factor HES-4-like</fullName>
    </submittedName>
</protein>
<organism evidence="10 11">
    <name type="scientific">Branchiostoma belcheri</name>
    <name type="common">Amphioxus</name>
    <dbReference type="NCBI Taxonomy" id="7741"/>
    <lineage>
        <taxon>Eukaryota</taxon>
        <taxon>Metazoa</taxon>
        <taxon>Chordata</taxon>
        <taxon>Cephalochordata</taxon>
        <taxon>Leptocardii</taxon>
        <taxon>Amphioxiformes</taxon>
        <taxon>Branchiostomatidae</taxon>
        <taxon>Branchiostoma</taxon>
    </lineage>
</organism>
<evidence type="ECO:0000256" key="5">
    <source>
        <dbReference type="ARBA" id="ARBA00023163"/>
    </source>
</evidence>
<keyword evidence="10" id="KW-1185">Reference proteome</keyword>
<feature type="compositionally biased region" description="Basic and acidic residues" evidence="7">
    <location>
        <begin position="1"/>
        <end position="14"/>
    </location>
</feature>
<evidence type="ECO:0000259" key="8">
    <source>
        <dbReference type="PROSITE" id="PS50888"/>
    </source>
</evidence>
<dbReference type="CDD" id="cd11459">
    <property type="entry name" value="bHLH-O_HES1_4"/>
    <property type="match status" value="1"/>
</dbReference>
<keyword evidence="2" id="KW-0678">Repressor</keyword>
<dbReference type="Pfam" id="PF07527">
    <property type="entry name" value="Hairy_orange"/>
    <property type="match status" value="1"/>
</dbReference>
<dbReference type="AlphaFoldDB" id="A0A6P4ZEI2"/>
<feature type="region of interest" description="Disordered" evidence="7">
    <location>
        <begin position="1"/>
        <end position="29"/>
    </location>
</feature>
<dbReference type="SUPFAM" id="SSF47459">
    <property type="entry name" value="HLH, helix-loop-helix DNA-binding domain"/>
    <property type="match status" value="1"/>
</dbReference>
<reference evidence="11" key="1">
    <citation type="submission" date="2025-08" db="UniProtKB">
        <authorList>
            <consortium name="RefSeq"/>
        </authorList>
    </citation>
    <scope>IDENTIFICATION</scope>
    <source>
        <tissue evidence="11">Gonad</tissue>
    </source>
</reference>
<keyword evidence="4" id="KW-0238">DNA-binding</keyword>
<evidence type="ECO:0000256" key="4">
    <source>
        <dbReference type="ARBA" id="ARBA00023125"/>
    </source>
</evidence>
<dbReference type="OrthoDB" id="6085656at2759"/>
<feature type="region of interest" description="Disordered" evidence="7">
    <location>
        <begin position="231"/>
        <end position="274"/>
    </location>
</feature>
<dbReference type="Proteomes" id="UP000515135">
    <property type="component" value="Unplaced"/>
</dbReference>
<dbReference type="FunFam" id="4.10.280.10:FF:000009">
    <property type="entry name" value="Transcription factor HES-1"/>
    <property type="match status" value="1"/>
</dbReference>
<dbReference type="GO" id="GO:0006355">
    <property type="term" value="P:regulation of DNA-templated transcription"/>
    <property type="evidence" value="ECO:0007669"/>
    <property type="project" value="InterPro"/>
</dbReference>
<dbReference type="RefSeq" id="XP_019628076.1">
    <property type="nucleotide sequence ID" value="XM_019772517.1"/>
</dbReference>
<dbReference type="GO" id="GO:0005634">
    <property type="term" value="C:nucleus"/>
    <property type="evidence" value="ECO:0007669"/>
    <property type="project" value="UniProtKB-SubCell"/>
</dbReference>
<dbReference type="PROSITE" id="PS51054">
    <property type="entry name" value="ORANGE"/>
    <property type="match status" value="1"/>
</dbReference>
<evidence type="ECO:0000313" key="11">
    <source>
        <dbReference type="RefSeq" id="XP_019628076.1"/>
    </source>
</evidence>
<evidence type="ECO:0000256" key="2">
    <source>
        <dbReference type="ARBA" id="ARBA00022491"/>
    </source>
</evidence>
<dbReference type="KEGG" id="bbel:109472675"/>
<dbReference type="InterPro" id="IPR003650">
    <property type="entry name" value="Orange_dom"/>
</dbReference>
<dbReference type="SUPFAM" id="SSF158457">
    <property type="entry name" value="Orange domain-like"/>
    <property type="match status" value="1"/>
</dbReference>
<dbReference type="PANTHER" id="PTHR10985">
    <property type="entry name" value="BASIC HELIX-LOOP-HELIX TRANSCRIPTION FACTOR, HES-RELATED"/>
    <property type="match status" value="1"/>
</dbReference>
<comment type="subcellular location">
    <subcellularLocation>
        <location evidence="1">Nucleus</location>
    </subcellularLocation>
</comment>
<keyword evidence="3" id="KW-0805">Transcription regulation</keyword>
<dbReference type="Pfam" id="PF00010">
    <property type="entry name" value="HLH"/>
    <property type="match status" value="1"/>
</dbReference>
<dbReference type="PROSITE" id="PS50888">
    <property type="entry name" value="BHLH"/>
    <property type="match status" value="1"/>
</dbReference>
<accession>A0A6P4ZEI2</accession>